<dbReference type="PANTHER" id="PTHR42735:SF6">
    <property type="entry name" value="SPHINGOSINE-1-PHOSPHATE LYASE 1"/>
    <property type="match status" value="1"/>
</dbReference>
<dbReference type="Pfam" id="PF00282">
    <property type="entry name" value="Pyridoxal_deC"/>
    <property type="match status" value="1"/>
</dbReference>
<comment type="cofactor">
    <cofactor evidence="1 7">
        <name>pyridoxal 5'-phosphate</name>
        <dbReference type="ChEBI" id="CHEBI:597326"/>
    </cofactor>
</comment>
<evidence type="ECO:0000256" key="1">
    <source>
        <dbReference type="ARBA" id="ARBA00001933"/>
    </source>
</evidence>
<dbReference type="GO" id="GO:0019752">
    <property type="term" value="P:carboxylic acid metabolic process"/>
    <property type="evidence" value="ECO:0007669"/>
    <property type="project" value="InterPro"/>
</dbReference>
<dbReference type="InterPro" id="IPR015424">
    <property type="entry name" value="PyrdxlP-dep_Trfase"/>
</dbReference>
<evidence type="ECO:0000256" key="4">
    <source>
        <dbReference type="ARBA" id="ARBA00038302"/>
    </source>
</evidence>
<dbReference type="GO" id="GO:0016020">
    <property type="term" value="C:membrane"/>
    <property type="evidence" value="ECO:0007669"/>
    <property type="project" value="GOC"/>
</dbReference>
<dbReference type="EC" id="4.1.2.27" evidence="5"/>
<dbReference type="GO" id="GO:0030170">
    <property type="term" value="F:pyridoxal phosphate binding"/>
    <property type="evidence" value="ECO:0007669"/>
    <property type="project" value="InterPro"/>
</dbReference>
<evidence type="ECO:0000256" key="6">
    <source>
        <dbReference type="ARBA" id="ARBA00042568"/>
    </source>
</evidence>
<dbReference type="Proteomes" id="UP001177023">
    <property type="component" value="Unassembled WGS sequence"/>
</dbReference>
<reference evidence="8" key="1">
    <citation type="submission" date="2023-06" db="EMBL/GenBank/DDBJ databases">
        <authorList>
            <person name="Delattre M."/>
        </authorList>
    </citation>
    <scope>NUCLEOTIDE SEQUENCE</scope>
    <source>
        <strain evidence="8">AF72</strain>
    </source>
</reference>
<evidence type="ECO:0000313" key="8">
    <source>
        <dbReference type="EMBL" id="CAJ0568443.1"/>
    </source>
</evidence>
<keyword evidence="9" id="KW-1185">Reference proteome</keyword>
<dbReference type="AlphaFoldDB" id="A0AA36CH73"/>
<evidence type="ECO:0000256" key="2">
    <source>
        <dbReference type="ARBA" id="ARBA00022898"/>
    </source>
</evidence>
<dbReference type="Gene3D" id="3.40.640.10">
    <property type="entry name" value="Type I PLP-dependent aspartate aminotransferase-like (Major domain)"/>
    <property type="match status" value="1"/>
</dbReference>
<evidence type="ECO:0000313" key="9">
    <source>
        <dbReference type="Proteomes" id="UP001177023"/>
    </source>
</evidence>
<dbReference type="PANTHER" id="PTHR42735">
    <property type="match status" value="1"/>
</dbReference>
<protein>
    <recommendedName>
        <fullName evidence="5">sphinganine-1-phosphate aldolase</fullName>
        <ecNumber evidence="5">4.1.2.27</ecNumber>
    </recommendedName>
    <alternativeName>
        <fullName evidence="6">Sphingosine-1-phosphate aldolase</fullName>
    </alternativeName>
</protein>
<dbReference type="GO" id="GO:0008117">
    <property type="term" value="F:sphinganine-1-phosphate aldolase activity"/>
    <property type="evidence" value="ECO:0007669"/>
    <property type="project" value="UniProtKB-EC"/>
</dbReference>
<keyword evidence="2 7" id="KW-0663">Pyridoxal phosphate</keyword>
<dbReference type="InterPro" id="IPR002129">
    <property type="entry name" value="PyrdxlP-dep_de-COase"/>
</dbReference>
<comment type="similarity">
    <text evidence="4">Belongs to the group II decarboxylase family. Sphingosine-1-phosphate lyase subfamily.</text>
</comment>
<accession>A0AA36CH73</accession>
<dbReference type="SUPFAM" id="SSF53383">
    <property type="entry name" value="PLP-dependent transferases"/>
    <property type="match status" value="1"/>
</dbReference>
<dbReference type="Gene3D" id="6.10.140.2150">
    <property type="match status" value="1"/>
</dbReference>
<sequence length="570" mass="64746">MATPSDVSGFYAYMHEFSESVDIWRGQFNRRTGHLESWQVVCYTFSLIFLVAWIRKITSSEISFFERFNRKSHAMIRNLPWVRPRFDEILANTKNLFEEETHKDDFLREFYKFLPERGLEREDIVREAKQYALLGNPIISFQNSTDDRGAEAIQEVTKIFQNANSPKGIRKMESEVVKMVSTMMHAGHGSSGVVTSGNPESVLLVYYAARRKALAESIESPEILLPISAHPVFQHLADMMRFRVVKVPVYRDDRVDYRRLRRRITSSTALIVASAPNSTTGTMDDINKISELAARYKIPFHVDASTSGFLLPFLEMADFHQPHIDFRLSGVTSIAVDLHGYGQSTENGSVLIFKDQSWLKHHTYISTKNRTGVYVSPTLNPNRNASVISAAWATLLSIGRDGYVDITSQIVTTTRRMAELMRENKEIEILGAPELCLIAFRSTAVDTYALGEKLIDEGWELEVGENCLRLPIILEICDDDRISRFIADLKDSVEALVIDKGYAQECKTAALHRMIDTSADQWLVNEILRVRLIAEHSMPPPEQKTRPRTVSVDGRKMSMLGSKPILTQSP</sequence>
<dbReference type="GO" id="GO:0005783">
    <property type="term" value="C:endoplasmic reticulum"/>
    <property type="evidence" value="ECO:0007669"/>
    <property type="project" value="TreeGrafter"/>
</dbReference>
<evidence type="ECO:0000256" key="3">
    <source>
        <dbReference type="ARBA" id="ARBA00023239"/>
    </source>
</evidence>
<feature type="non-terminal residue" evidence="8">
    <location>
        <position position="1"/>
    </location>
</feature>
<organism evidence="8 9">
    <name type="scientific">Mesorhabditis spiculigera</name>
    <dbReference type="NCBI Taxonomy" id="96644"/>
    <lineage>
        <taxon>Eukaryota</taxon>
        <taxon>Metazoa</taxon>
        <taxon>Ecdysozoa</taxon>
        <taxon>Nematoda</taxon>
        <taxon>Chromadorea</taxon>
        <taxon>Rhabditida</taxon>
        <taxon>Rhabditina</taxon>
        <taxon>Rhabditomorpha</taxon>
        <taxon>Rhabditoidea</taxon>
        <taxon>Rhabditidae</taxon>
        <taxon>Mesorhabditinae</taxon>
        <taxon>Mesorhabditis</taxon>
    </lineage>
</organism>
<comment type="caution">
    <text evidence="8">The sequence shown here is derived from an EMBL/GenBank/DDBJ whole genome shotgun (WGS) entry which is preliminary data.</text>
</comment>
<dbReference type="InterPro" id="IPR050477">
    <property type="entry name" value="GrpII_AminoAcid_Decarb"/>
</dbReference>
<evidence type="ECO:0000256" key="7">
    <source>
        <dbReference type="RuleBase" id="RU000382"/>
    </source>
</evidence>
<dbReference type="InterPro" id="IPR015421">
    <property type="entry name" value="PyrdxlP-dep_Trfase_major"/>
</dbReference>
<keyword evidence="3 7" id="KW-0456">Lyase</keyword>
<dbReference type="EMBL" id="CATQJA010001740">
    <property type="protein sequence ID" value="CAJ0568443.1"/>
    <property type="molecule type" value="Genomic_DNA"/>
</dbReference>
<proteinExistence type="inferred from homology"/>
<name>A0AA36CH73_9BILA</name>
<dbReference type="Gene3D" id="3.90.1150.10">
    <property type="entry name" value="Aspartate Aminotransferase, domain 1"/>
    <property type="match status" value="1"/>
</dbReference>
<gene>
    <name evidence="8" type="ORF">MSPICULIGERA_LOCUS6961</name>
</gene>
<dbReference type="GO" id="GO:0030149">
    <property type="term" value="P:sphingolipid catabolic process"/>
    <property type="evidence" value="ECO:0007669"/>
    <property type="project" value="TreeGrafter"/>
</dbReference>
<evidence type="ECO:0000256" key="5">
    <source>
        <dbReference type="ARBA" id="ARBA00038965"/>
    </source>
</evidence>
<dbReference type="InterPro" id="IPR015422">
    <property type="entry name" value="PyrdxlP-dep_Trfase_small"/>
</dbReference>